<feature type="compositionally biased region" description="Polar residues" evidence="1">
    <location>
        <begin position="376"/>
        <end position="398"/>
    </location>
</feature>
<evidence type="ECO:0000313" key="2">
    <source>
        <dbReference type="EMBL" id="QDU59572.1"/>
    </source>
</evidence>
<reference evidence="2 3" key="1">
    <citation type="submission" date="2019-02" db="EMBL/GenBank/DDBJ databases">
        <title>Deep-cultivation of Planctomycetes and their phenomic and genomic characterization uncovers novel biology.</title>
        <authorList>
            <person name="Wiegand S."/>
            <person name="Jogler M."/>
            <person name="Boedeker C."/>
            <person name="Pinto D."/>
            <person name="Vollmers J."/>
            <person name="Rivas-Marin E."/>
            <person name="Kohn T."/>
            <person name="Peeters S.H."/>
            <person name="Heuer A."/>
            <person name="Rast P."/>
            <person name="Oberbeckmann S."/>
            <person name="Bunk B."/>
            <person name="Jeske O."/>
            <person name="Meyerdierks A."/>
            <person name="Storesund J.E."/>
            <person name="Kallscheuer N."/>
            <person name="Luecker S."/>
            <person name="Lage O.M."/>
            <person name="Pohl T."/>
            <person name="Merkel B.J."/>
            <person name="Hornburger P."/>
            <person name="Mueller R.-W."/>
            <person name="Bruemmer F."/>
            <person name="Labrenz M."/>
            <person name="Spormann A.M."/>
            <person name="Op den Camp H."/>
            <person name="Overmann J."/>
            <person name="Amann R."/>
            <person name="Jetten M.S.M."/>
            <person name="Mascher T."/>
            <person name="Medema M.H."/>
            <person name="Devos D.P."/>
            <person name="Kaster A.-K."/>
            <person name="Ovreas L."/>
            <person name="Rohde M."/>
            <person name="Galperin M.Y."/>
            <person name="Jogler C."/>
        </authorList>
    </citation>
    <scope>NUCLEOTIDE SEQUENCE [LARGE SCALE GENOMIC DNA]</scope>
    <source>
        <strain evidence="2 3">Pan216</strain>
    </source>
</reference>
<dbReference type="Gene3D" id="3.10.150.10">
    <property type="entry name" value="DNA Polymerase III, subunit A, domain 2"/>
    <property type="match status" value="1"/>
</dbReference>
<evidence type="ECO:0000313" key="3">
    <source>
        <dbReference type="Proteomes" id="UP000317093"/>
    </source>
</evidence>
<accession>A0A518AXX2</accession>
<organism evidence="2 3">
    <name type="scientific">Kolteria novifilia</name>
    <dbReference type="NCBI Taxonomy" id="2527975"/>
    <lineage>
        <taxon>Bacteria</taxon>
        <taxon>Pseudomonadati</taxon>
        <taxon>Planctomycetota</taxon>
        <taxon>Planctomycetia</taxon>
        <taxon>Kolteriales</taxon>
        <taxon>Kolteriaceae</taxon>
        <taxon>Kolteria</taxon>
    </lineage>
</organism>
<dbReference type="Proteomes" id="UP000317093">
    <property type="component" value="Chromosome"/>
</dbReference>
<dbReference type="OrthoDB" id="215904at2"/>
<proteinExistence type="predicted"/>
<dbReference type="InterPro" id="IPR046938">
    <property type="entry name" value="DNA_clamp_sf"/>
</dbReference>
<dbReference type="RefSeq" id="WP_145254055.1">
    <property type="nucleotide sequence ID" value="NZ_CP036279.1"/>
</dbReference>
<dbReference type="KEGG" id="knv:Pan216_04020"/>
<keyword evidence="3" id="KW-1185">Reference proteome</keyword>
<evidence type="ECO:0000256" key="1">
    <source>
        <dbReference type="SAM" id="MobiDB-lite"/>
    </source>
</evidence>
<dbReference type="SUPFAM" id="SSF55979">
    <property type="entry name" value="DNA clamp"/>
    <property type="match status" value="1"/>
</dbReference>
<name>A0A518AXX2_9BACT</name>
<dbReference type="AlphaFoldDB" id="A0A518AXX2"/>
<evidence type="ECO:0008006" key="4">
    <source>
        <dbReference type="Google" id="ProtNLM"/>
    </source>
</evidence>
<dbReference type="EMBL" id="CP036279">
    <property type="protein sequence ID" value="QDU59572.1"/>
    <property type="molecule type" value="Genomic_DNA"/>
</dbReference>
<gene>
    <name evidence="2" type="ORF">Pan216_04020</name>
</gene>
<dbReference type="Gene3D" id="3.70.10.10">
    <property type="match status" value="1"/>
</dbReference>
<feature type="compositionally biased region" description="Basic and acidic residues" evidence="1">
    <location>
        <begin position="365"/>
        <end position="375"/>
    </location>
</feature>
<protein>
    <recommendedName>
        <fullName evidence="4">DNA polymerase III subunit beta</fullName>
    </recommendedName>
</protein>
<sequence length="464" mass="51077">MITISRSLVRRLRIAFARGLGAKVRKHVPSVQVQTGDRGIFVRAKNDRCAIAFHMPGTFEAHRFALPFEALKQCEGPKSEEVTLTTTDREVVLQWIASRVPQSVRFPLKDAEDFPPLPDQMESNSSHLLDALREAVAVASDENTRYALDHLQLRGDRGQVVATDGRQLLAQGGFSFPWDDDLLIPANRLFASSDLGGHETVQIGTKEDWVVIRSGPWTLWGHVAKTARFPKLGDLLTPNRTNASALLLADGDAAFLAEAVERLPGNDASNSPVTVDLNGSVAIRSQGAGDAQPTEIVLTNSRRDGDAISWSTHREHLRRAARLGFRRIGVVDQEAPICCQDEDRIYVWASLGTYGLVSSSTDAIRIESPTRDTKRSTQANQPQSTERNTSMIKSNSQSSEKHEETADQQSVNDMLEAAEALKGSLRQALADTYVLIAGLKKQRKQSKILRSAVMSLRQLRGIDA</sequence>
<feature type="region of interest" description="Disordered" evidence="1">
    <location>
        <begin position="365"/>
        <end position="410"/>
    </location>
</feature>